<feature type="non-terminal residue" evidence="2">
    <location>
        <position position="1"/>
    </location>
</feature>
<sequence length="126" mass="13570">GGAGLRNPCASNQHTSRKGICIPMSSVKDGVKNCIDGEESFGSPCLSDVLDWINEVPSKGPSCESSKMPDKCYGICHPCLPPRILIGESCVVLEALNIPRCKPGYVNDYSENLRCVRAFGFSTVFV</sequence>
<keyword evidence="1" id="KW-1015">Disulfide bond</keyword>
<gene>
    <name evidence="2" type="ORF">MNOR_LOCUS1141</name>
</gene>
<evidence type="ECO:0000313" key="2">
    <source>
        <dbReference type="EMBL" id="CAL4060213.1"/>
    </source>
</evidence>
<evidence type="ECO:0000256" key="1">
    <source>
        <dbReference type="ARBA" id="ARBA00023157"/>
    </source>
</evidence>
<organism evidence="2 3">
    <name type="scientific">Meganyctiphanes norvegica</name>
    <name type="common">Northern krill</name>
    <name type="synonym">Thysanopoda norvegica</name>
    <dbReference type="NCBI Taxonomy" id="48144"/>
    <lineage>
        <taxon>Eukaryota</taxon>
        <taxon>Metazoa</taxon>
        <taxon>Ecdysozoa</taxon>
        <taxon>Arthropoda</taxon>
        <taxon>Crustacea</taxon>
        <taxon>Multicrustacea</taxon>
        <taxon>Malacostraca</taxon>
        <taxon>Eumalacostraca</taxon>
        <taxon>Eucarida</taxon>
        <taxon>Euphausiacea</taxon>
        <taxon>Euphausiidae</taxon>
        <taxon>Meganyctiphanes</taxon>
    </lineage>
</organism>
<comment type="caution">
    <text evidence="2">The sequence shown here is derived from an EMBL/GenBank/DDBJ whole genome shotgun (WGS) entry which is preliminary data.</text>
</comment>
<proteinExistence type="predicted"/>
<dbReference type="Gene3D" id="4.10.400.10">
    <property type="entry name" value="Low-density Lipoprotein Receptor"/>
    <property type="match status" value="1"/>
</dbReference>
<dbReference type="EMBL" id="CAXKWB010000288">
    <property type="protein sequence ID" value="CAL4060213.1"/>
    <property type="molecule type" value="Genomic_DNA"/>
</dbReference>
<dbReference type="AlphaFoldDB" id="A0AAV2PL33"/>
<dbReference type="SUPFAM" id="SSF57424">
    <property type="entry name" value="LDL receptor-like module"/>
    <property type="match status" value="1"/>
</dbReference>
<name>A0AAV2PL33_MEGNR</name>
<protein>
    <submittedName>
        <fullName evidence="2">Uncharacterized protein</fullName>
    </submittedName>
</protein>
<accession>A0AAV2PL33</accession>
<evidence type="ECO:0000313" key="3">
    <source>
        <dbReference type="Proteomes" id="UP001497623"/>
    </source>
</evidence>
<dbReference type="InterPro" id="IPR036055">
    <property type="entry name" value="LDL_receptor-like_sf"/>
</dbReference>
<dbReference type="Proteomes" id="UP001497623">
    <property type="component" value="Unassembled WGS sequence"/>
</dbReference>
<reference evidence="2 3" key="1">
    <citation type="submission" date="2024-05" db="EMBL/GenBank/DDBJ databases">
        <authorList>
            <person name="Wallberg A."/>
        </authorList>
    </citation>
    <scope>NUCLEOTIDE SEQUENCE [LARGE SCALE GENOMIC DNA]</scope>
</reference>
<keyword evidence="3" id="KW-1185">Reference proteome</keyword>